<gene>
    <name evidence="5" type="ORF">F6V25_15660</name>
</gene>
<sequence>MIFQSGTKETVLANHTEFPVGELLLRTYAKPSDTNANGDIFGGWIMSQMDIAGGMLAIEITGGRAVTIAVDAMKFIKPVKTGDIVCCFGKVTRIGNTSITIRLEVWVKPSLREAPTDKENALYLVTEASYTYVAVDQEGRKRQFQKPAARQHEQ</sequence>
<dbReference type="PROSITE" id="PS51770">
    <property type="entry name" value="HOTDOG_ACOT"/>
    <property type="match status" value="1"/>
</dbReference>
<dbReference type="PANTHER" id="PTHR11049:SF5">
    <property type="entry name" value="ACYL-COA THIOESTER HYDROLASE YCIA"/>
    <property type="match status" value="1"/>
</dbReference>
<evidence type="ECO:0000313" key="6">
    <source>
        <dbReference type="Proteomes" id="UP000420562"/>
    </source>
</evidence>
<evidence type="ECO:0000256" key="3">
    <source>
        <dbReference type="PROSITE-ProRule" id="PRU01106"/>
    </source>
</evidence>
<reference evidence="5 6" key="1">
    <citation type="submission" date="2019-09" db="EMBL/GenBank/DDBJ databases">
        <title>Geobacter sp. Red96, a novel strain isolated from paddy soil.</title>
        <authorList>
            <person name="Xu Z."/>
            <person name="Masuda Y."/>
            <person name="Itoh H."/>
            <person name="Senoo K."/>
        </authorList>
    </citation>
    <scope>NUCLEOTIDE SEQUENCE [LARGE SCALE GENOMIC DNA]</scope>
    <source>
        <strain evidence="5 6">Red96</strain>
    </source>
</reference>
<accession>A0A7J4ZNJ6</accession>
<dbReference type="Pfam" id="PF03061">
    <property type="entry name" value="4HBT"/>
    <property type="match status" value="1"/>
</dbReference>
<dbReference type="GO" id="GO:0005829">
    <property type="term" value="C:cytosol"/>
    <property type="evidence" value="ECO:0007669"/>
    <property type="project" value="TreeGrafter"/>
</dbReference>
<dbReference type="GO" id="GO:0006637">
    <property type="term" value="P:acyl-CoA metabolic process"/>
    <property type="evidence" value="ECO:0007669"/>
    <property type="project" value="TreeGrafter"/>
</dbReference>
<organism evidence="5 6">
    <name type="scientific">Oryzomonas japonica</name>
    <dbReference type="NCBI Taxonomy" id="2603858"/>
    <lineage>
        <taxon>Bacteria</taxon>
        <taxon>Pseudomonadati</taxon>
        <taxon>Thermodesulfobacteriota</taxon>
        <taxon>Desulfuromonadia</taxon>
        <taxon>Geobacterales</taxon>
        <taxon>Geobacteraceae</taxon>
        <taxon>Oryzomonas</taxon>
    </lineage>
</organism>
<keyword evidence="2 3" id="KW-0378">Hydrolase</keyword>
<evidence type="ECO:0000313" key="5">
    <source>
        <dbReference type="EMBL" id="KAB0663861.1"/>
    </source>
</evidence>
<dbReference type="Gene3D" id="3.10.129.10">
    <property type="entry name" value="Hotdog Thioesterase"/>
    <property type="match status" value="1"/>
</dbReference>
<protein>
    <submittedName>
        <fullName evidence="5">Acyl-CoA thioesterase</fullName>
    </submittedName>
</protein>
<proteinExistence type="inferred from homology"/>
<keyword evidence="6" id="KW-1185">Reference proteome</keyword>
<dbReference type="CDD" id="cd03442">
    <property type="entry name" value="BFIT_BACH"/>
    <property type="match status" value="1"/>
</dbReference>
<dbReference type="AlphaFoldDB" id="A0A7J4ZNJ6"/>
<dbReference type="GO" id="GO:0009062">
    <property type="term" value="P:fatty acid catabolic process"/>
    <property type="evidence" value="ECO:0007669"/>
    <property type="project" value="TreeGrafter"/>
</dbReference>
<evidence type="ECO:0000256" key="1">
    <source>
        <dbReference type="ARBA" id="ARBA00010458"/>
    </source>
</evidence>
<dbReference type="InterPro" id="IPR033120">
    <property type="entry name" value="HOTDOG_ACOT"/>
</dbReference>
<dbReference type="RefSeq" id="WP_151129551.1">
    <property type="nucleotide sequence ID" value="NZ_VZQZ01000011.1"/>
</dbReference>
<dbReference type="SUPFAM" id="SSF54637">
    <property type="entry name" value="Thioesterase/thiol ester dehydrase-isomerase"/>
    <property type="match status" value="1"/>
</dbReference>
<dbReference type="InterPro" id="IPR029069">
    <property type="entry name" value="HotDog_dom_sf"/>
</dbReference>
<dbReference type="GO" id="GO:0052816">
    <property type="term" value="F:long-chain fatty acyl-CoA hydrolase activity"/>
    <property type="evidence" value="ECO:0007669"/>
    <property type="project" value="TreeGrafter"/>
</dbReference>
<dbReference type="EMBL" id="VZQZ01000011">
    <property type="protein sequence ID" value="KAB0663861.1"/>
    <property type="molecule type" value="Genomic_DNA"/>
</dbReference>
<feature type="domain" description="HotDog ACOT-type" evidence="4">
    <location>
        <begin position="19"/>
        <end position="138"/>
    </location>
</feature>
<dbReference type="PANTHER" id="PTHR11049">
    <property type="entry name" value="ACYL COENZYME A THIOESTER HYDROLASE"/>
    <property type="match status" value="1"/>
</dbReference>
<dbReference type="Proteomes" id="UP000420562">
    <property type="component" value="Unassembled WGS sequence"/>
</dbReference>
<dbReference type="InterPro" id="IPR040170">
    <property type="entry name" value="Cytosol_ACT"/>
</dbReference>
<comment type="caution">
    <text evidence="5">The sequence shown here is derived from an EMBL/GenBank/DDBJ whole genome shotgun (WGS) entry which is preliminary data.</text>
</comment>
<dbReference type="InterPro" id="IPR006683">
    <property type="entry name" value="Thioestr_dom"/>
</dbReference>
<name>A0A7J4ZNJ6_9BACT</name>
<comment type="similarity">
    <text evidence="1">Belongs to the acyl coenzyme A hydrolase family.</text>
</comment>
<evidence type="ECO:0000259" key="4">
    <source>
        <dbReference type="PROSITE" id="PS51770"/>
    </source>
</evidence>
<evidence type="ECO:0000256" key="2">
    <source>
        <dbReference type="ARBA" id="ARBA00022801"/>
    </source>
</evidence>